<dbReference type="Proteomes" id="UP000252172">
    <property type="component" value="Unassembled WGS sequence"/>
</dbReference>
<proteinExistence type="predicted"/>
<keyword evidence="2" id="KW-1185">Reference proteome</keyword>
<organism evidence="1 2">
    <name type="scientific">Chryseobacterium lacus</name>
    <dbReference type="NCBI Taxonomy" id="2058346"/>
    <lineage>
        <taxon>Bacteria</taxon>
        <taxon>Pseudomonadati</taxon>
        <taxon>Bacteroidota</taxon>
        <taxon>Flavobacteriia</taxon>
        <taxon>Flavobacteriales</taxon>
        <taxon>Weeksellaceae</taxon>
        <taxon>Chryseobacterium group</taxon>
        <taxon>Chryseobacterium</taxon>
    </lineage>
</organism>
<comment type="caution">
    <text evidence="1">The sequence shown here is derived from an EMBL/GenBank/DDBJ whole genome shotgun (WGS) entry which is preliminary data.</text>
</comment>
<accession>A0A368MYW0</accession>
<dbReference type="EMBL" id="QPIE01000006">
    <property type="protein sequence ID" value="RCU42451.1"/>
    <property type="molecule type" value="Genomic_DNA"/>
</dbReference>
<sequence length="218" mass="25136">MSTKESLQKLTDIECIDNLLKQSKISDADVNKLTKRQQILLNEKFTAFYNEAKAEKKDKLLNKVIDILPEAERNNIWEINNMNIMNAIMQYVQQYGGMPPKIRIAEATGLSRQTVDKHFKDIQNNPLYKEIEQQFKFMIPKVLGEVLRAAINGDMKAAKIYFDVVSGPKDKTKINTQNNYLQINGILIEEEKLSRLKPEQLKQIEQILHSVSDAEVIE</sequence>
<dbReference type="OrthoDB" id="1454428at2"/>
<name>A0A368MYW0_9FLAO</name>
<dbReference type="AlphaFoldDB" id="A0A368MYW0"/>
<gene>
    <name evidence="1" type="ORF">DQ356_08945</name>
</gene>
<protein>
    <submittedName>
        <fullName evidence="1">Uncharacterized protein</fullName>
    </submittedName>
</protein>
<reference evidence="1 2" key="1">
    <citation type="submission" date="2018-07" db="EMBL/GenBank/DDBJ databases">
        <title>Chryseobacterium lacus sp. nov., isolated from lake water.</title>
        <authorList>
            <person name="Li C.-M."/>
        </authorList>
    </citation>
    <scope>NUCLEOTIDE SEQUENCE [LARGE SCALE GENOMIC DNA]</scope>
    <source>
        <strain evidence="1 2">YLOS41</strain>
    </source>
</reference>
<evidence type="ECO:0000313" key="2">
    <source>
        <dbReference type="Proteomes" id="UP000252172"/>
    </source>
</evidence>
<dbReference type="RefSeq" id="WP_114304144.1">
    <property type="nucleotide sequence ID" value="NZ_QPIE01000006.1"/>
</dbReference>
<evidence type="ECO:0000313" key="1">
    <source>
        <dbReference type="EMBL" id="RCU42451.1"/>
    </source>
</evidence>